<dbReference type="AlphaFoldDB" id="A0AA37W7B7"/>
<dbReference type="Gene3D" id="3.10.129.10">
    <property type="entry name" value="Hotdog Thioesterase"/>
    <property type="match status" value="1"/>
</dbReference>
<protein>
    <recommendedName>
        <fullName evidence="9">3-hydroxyacyl-[acyl-carrier-protein] dehydratase FabZ</fullName>
        <ecNumber evidence="9">4.2.1.59</ecNumber>
    </recommendedName>
    <alternativeName>
        <fullName evidence="9">(3R)-hydroxymyristoyl-[acyl-carrier-protein] dehydratase</fullName>
        <shortName evidence="9">(3R)-hydroxymyristoyl-ACP dehydrase</shortName>
    </alternativeName>
    <alternativeName>
        <fullName evidence="9">Beta-hydroxyacyl-ACP dehydratase</fullName>
    </alternativeName>
</protein>
<evidence type="ECO:0000256" key="2">
    <source>
        <dbReference type="ARBA" id="ARBA00009174"/>
    </source>
</evidence>
<dbReference type="Pfam" id="PF07977">
    <property type="entry name" value="FabA"/>
    <property type="match status" value="1"/>
</dbReference>
<dbReference type="GO" id="GO:0009245">
    <property type="term" value="P:lipid A biosynthetic process"/>
    <property type="evidence" value="ECO:0007669"/>
    <property type="project" value="UniProtKB-UniRule"/>
</dbReference>
<dbReference type="FunFam" id="3.10.129.10:FF:000001">
    <property type="entry name" value="3-hydroxyacyl-[acyl-carrier-protein] dehydratase FabZ"/>
    <property type="match status" value="1"/>
</dbReference>
<comment type="similarity">
    <text evidence="2 9">Belongs to the thioester dehydratase family. FabZ subfamily.</text>
</comment>
<dbReference type="GO" id="GO:0019171">
    <property type="term" value="F:(3R)-hydroxyacyl-[acyl-carrier-protein] dehydratase activity"/>
    <property type="evidence" value="ECO:0007669"/>
    <property type="project" value="UniProtKB-EC"/>
</dbReference>
<evidence type="ECO:0000313" key="11">
    <source>
        <dbReference type="Proteomes" id="UP001161389"/>
    </source>
</evidence>
<dbReference type="Proteomes" id="UP001161389">
    <property type="component" value="Unassembled WGS sequence"/>
</dbReference>
<accession>A0AA37W7B7</accession>
<evidence type="ECO:0000313" key="10">
    <source>
        <dbReference type="EMBL" id="GLQ31168.1"/>
    </source>
</evidence>
<keyword evidence="5 9" id="KW-0441">Lipid A biosynthesis</keyword>
<keyword evidence="6 9" id="KW-0443">Lipid metabolism</keyword>
<evidence type="ECO:0000256" key="3">
    <source>
        <dbReference type="ARBA" id="ARBA00022490"/>
    </source>
</evidence>
<gene>
    <name evidence="9 10" type="primary">fabZ</name>
    <name evidence="10" type="ORF">GCM10007876_16470</name>
</gene>
<dbReference type="InterPro" id="IPR013114">
    <property type="entry name" value="FabA_FabZ"/>
</dbReference>
<evidence type="ECO:0000256" key="7">
    <source>
        <dbReference type="ARBA" id="ARBA00023239"/>
    </source>
</evidence>
<dbReference type="NCBIfam" id="TIGR01750">
    <property type="entry name" value="fabZ"/>
    <property type="match status" value="1"/>
</dbReference>
<evidence type="ECO:0000256" key="6">
    <source>
        <dbReference type="ARBA" id="ARBA00023098"/>
    </source>
</evidence>
<proteinExistence type="inferred from homology"/>
<sequence length="148" mass="17131">MDIEEIKEYLPHRYPFLLVDRITEIDQDNKIIKGYKNVTANEPFFEGHFPGHSIMPGVLILESMAQVAGVLAYQLQNKKASEGFLYYFAGADKVRFKQPVFPGDRLEHEAEFIEERHHLLKFKCRTIVNEKVACVADIMCVERQVTLD</sequence>
<dbReference type="PANTHER" id="PTHR30272:SF1">
    <property type="entry name" value="3-HYDROXYACYL-[ACYL-CARRIER-PROTEIN] DEHYDRATASE"/>
    <property type="match status" value="1"/>
</dbReference>
<name>A0AA37W7B7_9GAMM</name>
<comment type="function">
    <text evidence="8 9">Involved in unsaturated fatty acids biosynthesis. Catalyzes the dehydration of short chain beta-hydroxyacyl-ACPs and long chain saturated and unsaturated beta-hydroxyacyl-ACPs.</text>
</comment>
<evidence type="ECO:0000256" key="4">
    <source>
        <dbReference type="ARBA" id="ARBA00022516"/>
    </source>
</evidence>
<reference evidence="10" key="2">
    <citation type="submission" date="2023-01" db="EMBL/GenBank/DDBJ databases">
        <title>Draft genome sequence of Litoribrevibacter albus strain NBRC 110071.</title>
        <authorList>
            <person name="Sun Q."/>
            <person name="Mori K."/>
        </authorList>
    </citation>
    <scope>NUCLEOTIDE SEQUENCE</scope>
    <source>
        <strain evidence="10">NBRC 110071</strain>
    </source>
</reference>
<organism evidence="10 11">
    <name type="scientific">Litoribrevibacter albus</name>
    <dbReference type="NCBI Taxonomy" id="1473156"/>
    <lineage>
        <taxon>Bacteria</taxon>
        <taxon>Pseudomonadati</taxon>
        <taxon>Pseudomonadota</taxon>
        <taxon>Gammaproteobacteria</taxon>
        <taxon>Oceanospirillales</taxon>
        <taxon>Oceanospirillaceae</taxon>
        <taxon>Litoribrevibacter</taxon>
    </lineage>
</organism>
<keyword evidence="7 9" id="KW-0456">Lyase</keyword>
<dbReference type="EC" id="4.2.1.59" evidence="9"/>
<dbReference type="GO" id="GO:0006633">
    <property type="term" value="P:fatty acid biosynthetic process"/>
    <property type="evidence" value="ECO:0007669"/>
    <property type="project" value="UniProtKB-UniRule"/>
</dbReference>
<dbReference type="HAMAP" id="MF_00406">
    <property type="entry name" value="FabZ"/>
    <property type="match status" value="1"/>
</dbReference>
<dbReference type="EMBL" id="BSNM01000011">
    <property type="protein sequence ID" value="GLQ31168.1"/>
    <property type="molecule type" value="Genomic_DNA"/>
</dbReference>
<dbReference type="InterPro" id="IPR029069">
    <property type="entry name" value="HotDog_dom_sf"/>
</dbReference>
<evidence type="ECO:0000256" key="8">
    <source>
        <dbReference type="ARBA" id="ARBA00025049"/>
    </source>
</evidence>
<comment type="caution">
    <text evidence="10">The sequence shown here is derived from an EMBL/GenBank/DDBJ whole genome shotgun (WGS) entry which is preliminary data.</text>
</comment>
<keyword evidence="11" id="KW-1185">Reference proteome</keyword>
<dbReference type="GO" id="GO:0016020">
    <property type="term" value="C:membrane"/>
    <property type="evidence" value="ECO:0007669"/>
    <property type="project" value="GOC"/>
</dbReference>
<comment type="catalytic activity">
    <reaction evidence="9">
        <text>a (3R)-hydroxyacyl-[ACP] = a (2E)-enoyl-[ACP] + H2O</text>
        <dbReference type="Rhea" id="RHEA:13097"/>
        <dbReference type="Rhea" id="RHEA-COMP:9925"/>
        <dbReference type="Rhea" id="RHEA-COMP:9945"/>
        <dbReference type="ChEBI" id="CHEBI:15377"/>
        <dbReference type="ChEBI" id="CHEBI:78784"/>
        <dbReference type="ChEBI" id="CHEBI:78827"/>
        <dbReference type="EC" id="4.2.1.59"/>
    </reaction>
</comment>
<dbReference type="SUPFAM" id="SSF54637">
    <property type="entry name" value="Thioesterase/thiol ester dehydrase-isomerase"/>
    <property type="match status" value="1"/>
</dbReference>
<dbReference type="CDD" id="cd01288">
    <property type="entry name" value="FabZ"/>
    <property type="match status" value="1"/>
</dbReference>
<reference evidence="10" key="1">
    <citation type="journal article" date="2014" name="Int. J. Syst. Evol. Microbiol.">
        <title>Complete genome sequence of Corynebacterium casei LMG S-19264T (=DSM 44701T), isolated from a smear-ripened cheese.</title>
        <authorList>
            <consortium name="US DOE Joint Genome Institute (JGI-PGF)"/>
            <person name="Walter F."/>
            <person name="Albersmeier A."/>
            <person name="Kalinowski J."/>
            <person name="Ruckert C."/>
        </authorList>
    </citation>
    <scope>NUCLEOTIDE SEQUENCE</scope>
    <source>
        <strain evidence="10">NBRC 110071</strain>
    </source>
</reference>
<feature type="active site" evidence="9">
    <location>
        <position position="48"/>
    </location>
</feature>
<comment type="subcellular location">
    <subcellularLocation>
        <location evidence="1 9">Cytoplasm</location>
    </subcellularLocation>
</comment>
<dbReference type="PANTHER" id="PTHR30272">
    <property type="entry name" value="3-HYDROXYACYL-[ACYL-CARRIER-PROTEIN] DEHYDRATASE"/>
    <property type="match status" value="1"/>
</dbReference>
<keyword evidence="4 9" id="KW-0444">Lipid biosynthesis</keyword>
<dbReference type="InterPro" id="IPR010084">
    <property type="entry name" value="FabZ"/>
</dbReference>
<evidence type="ECO:0000256" key="5">
    <source>
        <dbReference type="ARBA" id="ARBA00022556"/>
    </source>
</evidence>
<dbReference type="GO" id="GO:0005737">
    <property type="term" value="C:cytoplasm"/>
    <property type="evidence" value="ECO:0007669"/>
    <property type="project" value="UniProtKB-SubCell"/>
</dbReference>
<dbReference type="RefSeq" id="WP_284380670.1">
    <property type="nucleotide sequence ID" value="NZ_BSNM01000011.1"/>
</dbReference>
<dbReference type="NCBIfam" id="NF000582">
    <property type="entry name" value="PRK00006.1"/>
    <property type="match status" value="1"/>
</dbReference>
<evidence type="ECO:0000256" key="9">
    <source>
        <dbReference type="HAMAP-Rule" id="MF_00406"/>
    </source>
</evidence>
<keyword evidence="3 9" id="KW-0963">Cytoplasm</keyword>
<evidence type="ECO:0000256" key="1">
    <source>
        <dbReference type="ARBA" id="ARBA00004496"/>
    </source>
</evidence>